<dbReference type="EMBL" id="RSCD01000008">
    <property type="protein sequence ID" value="RSH91286.1"/>
    <property type="molecule type" value="Genomic_DNA"/>
</dbReference>
<dbReference type="STRING" id="1890683.A0A427YJP6"/>
<proteinExistence type="predicted"/>
<dbReference type="InterPro" id="IPR006746">
    <property type="entry name" value="26S_Psome_Rpn12"/>
</dbReference>
<keyword evidence="1" id="KW-0647">Proteasome</keyword>
<comment type="caution">
    <text evidence="3">The sequence shown here is derived from an EMBL/GenBank/DDBJ whole genome shotgun (WGS) entry which is preliminary data.</text>
</comment>
<dbReference type="Proteomes" id="UP000279259">
    <property type="component" value="Unassembled WGS sequence"/>
</dbReference>
<evidence type="ECO:0000256" key="1">
    <source>
        <dbReference type="ARBA" id="ARBA00022942"/>
    </source>
</evidence>
<evidence type="ECO:0000313" key="3">
    <source>
        <dbReference type="EMBL" id="RSH91286.1"/>
    </source>
</evidence>
<dbReference type="GO" id="GO:0008541">
    <property type="term" value="C:proteasome regulatory particle, lid subcomplex"/>
    <property type="evidence" value="ECO:0007669"/>
    <property type="project" value="TreeGrafter"/>
</dbReference>
<dbReference type="GO" id="GO:0043161">
    <property type="term" value="P:proteasome-mediated ubiquitin-dependent protein catabolic process"/>
    <property type="evidence" value="ECO:0007669"/>
    <property type="project" value="TreeGrafter"/>
</dbReference>
<dbReference type="GO" id="GO:0005829">
    <property type="term" value="C:cytosol"/>
    <property type="evidence" value="ECO:0007669"/>
    <property type="project" value="TreeGrafter"/>
</dbReference>
<protein>
    <recommendedName>
        <fullName evidence="2">CSN8/PSMD8/EIF3K domain-containing protein</fullName>
    </recommendedName>
</protein>
<sequence length="286" mass="31456">MSNLQQSLSELQALFDAPGGSKPEVSQRLAKLKLELAQSGLYFAPADADTNDLVAARSILELGAFHSLRTGSLKSYQSYNSSLQPFYALPHLPASPNRPITLGLHLLSLLSEGQLTQFHTQLETLETSELNDVFVRLPVDLERWLMEGAYNKVYRARDRVPRPEFGFLLEKLMGTVRAQIAATIEASYESLPLQNAAALLFFKSGETSQLVDFATARRWTLQPTTSTFTFPPSAKPDPIPLAPMTQDVTAPIVPHDLITKGVIRGVPMRTMVGPALKLAQELEAIV</sequence>
<dbReference type="PANTHER" id="PTHR12387:SF0">
    <property type="entry name" value="26S PROTEASOME NON-ATPASE REGULATORY SUBUNIT 8"/>
    <property type="match status" value="1"/>
</dbReference>
<dbReference type="Pfam" id="PF10075">
    <property type="entry name" value="CSN8_PSD8_EIF3K"/>
    <property type="match status" value="1"/>
</dbReference>
<evidence type="ECO:0000259" key="2">
    <source>
        <dbReference type="Pfam" id="PF10075"/>
    </source>
</evidence>
<dbReference type="Gene3D" id="1.25.40.990">
    <property type="match status" value="1"/>
</dbReference>
<dbReference type="GO" id="GO:0005634">
    <property type="term" value="C:nucleus"/>
    <property type="evidence" value="ECO:0007669"/>
    <property type="project" value="TreeGrafter"/>
</dbReference>
<keyword evidence="4" id="KW-1185">Reference proteome</keyword>
<feature type="domain" description="CSN8/PSMD8/EIF3K" evidence="2">
    <location>
        <begin position="100"/>
        <end position="233"/>
    </location>
</feature>
<name>A0A427YJP6_9TREE</name>
<dbReference type="AlphaFoldDB" id="A0A427YJP6"/>
<dbReference type="PANTHER" id="PTHR12387">
    <property type="entry name" value="26S PROTEASOME NON-ATPASE REGULATORY SUBUNIT 8"/>
    <property type="match status" value="1"/>
</dbReference>
<organism evidence="3 4">
    <name type="scientific">Saitozyma podzolica</name>
    <dbReference type="NCBI Taxonomy" id="1890683"/>
    <lineage>
        <taxon>Eukaryota</taxon>
        <taxon>Fungi</taxon>
        <taxon>Dikarya</taxon>
        <taxon>Basidiomycota</taxon>
        <taxon>Agaricomycotina</taxon>
        <taxon>Tremellomycetes</taxon>
        <taxon>Tremellales</taxon>
        <taxon>Trimorphomycetaceae</taxon>
        <taxon>Saitozyma</taxon>
    </lineage>
</organism>
<dbReference type="OrthoDB" id="8775810at2759"/>
<evidence type="ECO:0000313" key="4">
    <source>
        <dbReference type="Proteomes" id="UP000279259"/>
    </source>
</evidence>
<accession>A0A427YJP6</accession>
<gene>
    <name evidence="3" type="ORF">EHS25_009585</name>
</gene>
<dbReference type="InterPro" id="IPR033464">
    <property type="entry name" value="CSN8_PSD8_EIF3K"/>
</dbReference>
<reference evidence="3 4" key="1">
    <citation type="submission" date="2018-11" db="EMBL/GenBank/DDBJ databases">
        <title>Genome sequence of Saitozyma podzolica DSM 27192.</title>
        <authorList>
            <person name="Aliyu H."/>
            <person name="Gorte O."/>
            <person name="Ochsenreither K."/>
        </authorList>
    </citation>
    <scope>NUCLEOTIDE SEQUENCE [LARGE SCALE GENOMIC DNA]</scope>
    <source>
        <strain evidence="3 4">DSM 27192</strain>
    </source>
</reference>